<dbReference type="PANTHER" id="PTHR39332:SF7">
    <property type="entry name" value="SRPBCC FAMILY PROTEIN"/>
    <property type="match status" value="1"/>
</dbReference>
<evidence type="ECO:0000313" key="2">
    <source>
        <dbReference type="Proteomes" id="UP000270343"/>
    </source>
</evidence>
<comment type="caution">
    <text evidence="1">The sequence shown here is derived from an EMBL/GenBank/DDBJ whole genome shotgun (WGS) entry which is preliminary data.</text>
</comment>
<protein>
    <submittedName>
        <fullName evidence="1">SRPBCC family protein</fullName>
    </submittedName>
</protein>
<dbReference type="PANTHER" id="PTHR39332">
    <property type="entry name" value="BLL4707 PROTEIN"/>
    <property type="match status" value="1"/>
</dbReference>
<dbReference type="SUPFAM" id="SSF55961">
    <property type="entry name" value="Bet v1-like"/>
    <property type="match status" value="1"/>
</dbReference>
<sequence length="155" mass="17116">MVTRTPSTPRTLLRTVVVPAVPAEVWQVIGDFGAFPDWHPHLLPSTIENGADPETPGAVRAFTYEGRVVLRERLLAKDPASHAYRYSVEAPSFPITGYEATLSVHPHEEGAEVRWQGTYEAESPDAVAQVEQVFGDGTYATGLAALRERFMRQPE</sequence>
<dbReference type="Pfam" id="PF10604">
    <property type="entry name" value="Polyketide_cyc2"/>
    <property type="match status" value="1"/>
</dbReference>
<dbReference type="Proteomes" id="UP000270343">
    <property type="component" value="Unassembled WGS sequence"/>
</dbReference>
<dbReference type="RefSeq" id="WP_120753071.1">
    <property type="nucleotide sequence ID" value="NZ_RBAM01000001.1"/>
</dbReference>
<dbReference type="InterPro" id="IPR019587">
    <property type="entry name" value="Polyketide_cyclase/dehydratase"/>
</dbReference>
<organism evidence="1 2">
    <name type="scientific">Streptomyces klenkii</name>
    <dbReference type="NCBI Taxonomy" id="1420899"/>
    <lineage>
        <taxon>Bacteria</taxon>
        <taxon>Bacillati</taxon>
        <taxon>Actinomycetota</taxon>
        <taxon>Actinomycetes</taxon>
        <taxon>Kitasatosporales</taxon>
        <taxon>Streptomycetaceae</taxon>
        <taxon>Streptomyces</taxon>
    </lineage>
</organism>
<dbReference type="Gene3D" id="3.30.530.20">
    <property type="match status" value="1"/>
</dbReference>
<gene>
    <name evidence="1" type="ORF">D7231_01640</name>
</gene>
<keyword evidence="2" id="KW-1185">Reference proteome</keyword>
<reference evidence="1 2" key="1">
    <citation type="journal article" date="2015" name="Antonie Van Leeuwenhoek">
        <title>Streptomyces klenkii sp. nov., isolated from deep marine sediment.</title>
        <authorList>
            <person name="Veyisoglu A."/>
            <person name="Sahin N."/>
        </authorList>
    </citation>
    <scope>NUCLEOTIDE SEQUENCE [LARGE SCALE GENOMIC DNA]</scope>
    <source>
        <strain evidence="1 2">KCTC 29202</strain>
    </source>
</reference>
<dbReference type="OrthoDB" id="6024794at2"/>
<name>A0A3B0C0B2_9ACTN</name>
<dbReference type="InterPro" id="IPR023393">
    <property type="entry name" value="START-like_dom_sf"/>
</dbReference>
<dbReference type="CDD" id="cd07821">
    <property type="entry name" value="PYR_PYL_RCAR_like"/>
    <property type="match status" value="1"/>
</dbReference>
<evidence type="ECO:0000313" key="1">
    <source>
        <dbReference type="EMBL" id="RKN77457.1"/>
    </source>
</evidence>
<proteinExistence type="predicted"/>
<dbReference type="EMBL" id="RBAM01000001">
    <property type="protein sequence ID" value="RKN77457.1"/>
    <property type="molecule type" value="Genomic_DNA"/>
</dbReference>
<dbReference type="AlphaFoldDB" id="A0A3B0C0B2"/>
<accession>A0A3B0C0B2</accession>